<reference evidence="4 6" key="2">
    <citation type="journal article" date="2013" name="Nature">
        <title>Insights into bilaterian evolution from three spiralian genomes.</title>
        <authorList>
            <person name="Simakov O."/>
            <person name="Marletaz F."/>
            <person name="Cho S.J."/>
            <person name="Edsinger-Gonzales E."/>
            <person name="Havlak P."/>
            <person name="Hellsten U."/>
            <person name="Kuo D.H."/>
            <person name="Larsson T."/>
            <person name="Lv J."/>
            <person name="Arendt D."/>
            <person name="Savage R."/>
            <person name="Osoegawa K."/>
            <person name="de Jong P."/>
            <person name="Grimwood J."/>
            <person name="Chapman J.A."/>
            <person name="Shapiro H."/>
            <person name="Aerts A."/>
            <person name="Otillar R.P."/>
            <person name="Terry A.Y."/>
            <person name="Boore J.L."/>
            <person name="Grigoriev I.V."/>
            <person name="Lindberg D.R."/>
            <person name="Seaver E.C."/>
            <person name="Weisblat D.A."/>
            <person name="Putnam N.H."/>
            <person name="Rokhsar D.S."/>
        </authorList>
    </citation>
    <scope>NUCLEOTIDE SEQUENCE</scope>
    <source>
        <strain evidence="4 6">I ESC-2004</strain>
    </source>
</reference>
<feature type="domain" description="Putative zinc-finger" evidence="3">
    <location>
        <begin position="974"/>
        <end position="994"/>
    </location>
</feature>
<evidence type="ECO:0000313" key="5">
    <source>
        <dbReference type="EnsemblMetazoa" id="CapteP229300"/>
    </source>
</evidence>
<feature type="region of interest" description="Disordered" evidence="2">
    <location>
        <begin position="1"/>
        <end position="189"/>
    </location>
</feature>
<dbReference type="PANTHER" id="PTHR21563">
    <property type="entry name" value="ZINC FINGER C3H1 DOMAIN-CONTAINING PROTEIN"/>
    <property type="match status" value="1"/>
</dbReference>
<evidence type="ECO:0000256" key="1">
    <source>
        <dbReference type="SAM" id="Coils"/>
    </source>
</evidence>
<feature type="coiled-coil region" evidence="1">
    <location>
        <begin position="217"/>
        <end position="244"/>
    </location>
</feature>
<dbReference type="OrthoDB" id="1922977at2759"/>
<accession>R7VJG7</accession>
<feature type="compositionally biased region" description="Basic and acidic residues" evidence="2">
    <location>
        <begin position="83"/>
        <end position="96"/>
    </location>
</feature>
<dbReference type="GO" id="GO:0006396">
    <property type="term" value="P:RNA processing"/>
    <property type="evidence" value="ECO:0007669"/>
    <property type="project" value="InterPro"/>
</dbReference>
<protein>
    <recommendedName>
        <fullName evidence="3">Putative zinc-finger domain-containing protein</fullName>
    </recommendedName>
</protein>
<dbReference type="InterPro" id="IPR039278">
    <property type="entry name" value="Red1"/>
</dbReference>
<dbReference type="InterPro" id="IPR019607">
    <property type="entry name" value="Putative_zinc-finger_domain"/>
</dbReference>
<dbReference type="Proteomes" id="UP000014760">
    <property type="component" value="Unassembled WGS sequence"/>
</dbReference>
<organism evidence="4">
    <name type="scientific">Capitella teleta</name>
    <name type="common">Polychaete worm</name>
    <dbReference type="NCBI Taxonomy" id="283909"/>
    <lineage>
        <taxon>Eukaryota</taxon>
        <taxon>Metazoa</taxon>
        <taxon>Spiralia</taxon>
        <taxon>Lophotrochozoa</taxon>
        <taxon>Annelida</taxon>
        <taxon>Polychaeta</taxon>
        <taxon>Sedentaria</taxon>
        <taxon>Scolecida</taxon>
        <taxon>Capitellidae</taxon>
        <taxon>Capitella</taxon>
    </lineage>
</organism>
<dbReference type="Pfam" id="PF10650">
    <property type="entry name" value="zf-C3H1"/>
    <property type="match status" value="1"/>
</dbReference>
<dbReference type="InterPro" id="IPR003107">
    <property type="entry name" value="HAT"/>
</dbReference>
<dbReference type="InterPro" id="IPR011990">
    <property type="entry name" value="TPR-like_helical_dom_sf"/>
</dbReference>
<dbReference type="STRING" id="283909.R7VJG7"/>
<evidence type="ECO:0000256" key="2">
    <source>
        <dbReference type="SAM" id="MobiDB-lite"/>
    </source>
</evidence>
<dbReference type="SUPFAM" id="SSF48452">
    <property type="entry name" value="TPR-like"/>
    <property type="match status" value="2"/>
</dbReference>
<dbReference type="GO" id="GO:0000178">
    <property type="term" value="C:exosome (RNase complex)"/>
    <property type="evidence" value="ECO:0007669"/>
    <property type="project" value="TreeGrafter"/>
</dbReference>
<evidence type="ECO:0000313" key="4">
    <source>
        <dbReference type="EMBL" id="ELU18707.1"/>
    </source>
</evidence>
<reference evidence="5" key="3">
    <citation type="submission" date="2015-06" db="UniProtKB">
        <authorList>
            <consortium name="EnsemblMetazoa"/>
        </authorList>
    </citation>
    <scope>IDENTIFICATION</scope>
</reference>
<dbReference type="EnsemblMetazoa" id="CapteT229300">
    <property type="protein sequence ID" value="CapteP229300"/>
    <property type="gene ID" value="CapteG229300"/>
</dbReference>
<dbReference type="EMBL" id="KB291799">
    <property type="protein sequence ID" value="ELU18707.1"/>
    <property type="molecule type" value="Genomic_DNA"/>
</dbReference>
<keyword evidence="1" id="KW-0175">Coiled coil</keyword>
<name>R7VJG7_CAPTE</name>
<feature type="compositionally biased region" description="Polar residues" evidence="2">
    <location>
        <begin position="458"/>
        <end position="478"/>
    </location>
</feature>
<evidence type="ECO:0000313" key="6">
    <source>
        <dbReference type="Proteomes" id="UP000014760"/>
    </source>
</evidence>
<feature type="compositionally biased region" description="Basic and acidic residues" evidence="2">
    <location>
        <begin position="22"/>
        <end position="31"/>
    </location>
</feature>
<feature type="compositionally biased region" description="Basic and acidic residues" evidence="2">
    <location>
        <begin position="52"/>
        <end position="64"/>
    </location>
</feature>
<keyword evidence="6" id="KW-1185">Reference proteome</keyword>
<feature type="region of interest" description="Disordered" evidence="2">
    <location>
        <begin position="454"/>
        <end position="512"/>
    </location>
</feature>
<dbReference type="SMART" id="SM00386">
    <property type="entry name" value="HAT"/>
    <property type="match status" value="5"/>
</dbReference>
<proteinExistence type="predicted"/>
<sequence length="1733" mass="195292">MESPREEGELSEDEVEVFIVTDEVRADDDRSSYSSRSRRTVVSGYPNRKRTSYRDVNNDYEKYLDPPSPSMKRRRPTPNGNPPDRENDRNERESNQRRNWKKPAPWSTRYHKQHSQTTQSQSNWGRDPIRGVTLPPPNPNFPHGILPTPLLPPTSLPPTPLPDTRPSEVPQPFFPTTNKKRLKRKKKNLAVPNAPSRAHFDIDVPRSPPPNLDESDYVDLLLEYKQIQKQLENIQREEERHIQVDSRESARNVEAEKGAWKGKESDCDLDLMELKWAALASTVKKNKVEGQGGAVVNPKEAARQFMASWDHTAPPSPPRQAQRDNYEEVEMDLASDCEAVDSPGVFEERIPGILEGNQQYSFSPKVIETLDSKTGSPIPTNFEDDLTKYTSLSSGPVKIPGLDFELSPEQQRAQDQVAEDPGEESELLLRERLIASMKKRDAIAEQKALVELEKESEGLSSAPSTQVNSPCATPTSMESPKVSPAHDLPDAPKRSPLANENQKPDVRKSTSAVDLVPLPFHAPLMIDLREESSDEENISKKPNQHLIAGIDAFLRQAKQASQASHENQEDERIVVPRIKASTSVPMSEVQESSTADTEVASDQAKLLKQVQQLEFQVVQKRKSLRNDSEKLSILMTHSKERRGRLRDSLQKVLKLKQQMKAAESIYKANKKTFEELNTKSLEIKTRVVSGKKDVDVLEAKIIQLGTQVYGEKYMLKREKVTAADKIVPQAKNGSLKKPATNVSQMSPAHMAQEKERLIQLQLALKKTIQQIKARGISAACAPPRPPTPEEFPPEPEHVETEETMSFSSKTEEAAKELANFVPKRRISSIELKSSTVPDLLIANSNATSSQVQSTPLSEPEDFVMPSAAKKMELLDNLHKKYSLNTTLLADLAPLNSSFKLSEEIFLPKLSVLPGAKLSTSQTNGNATPITPFTSYTSSLHCFKSYRFSPYYRTKDKLTLQSLTFSNKIDPMQPLCSYEMTGKCLDSDCPWQHMKDLPMEGEDLLMDLASYHPKFNQPVASSKINDQITSFVEKFGKNVPRVSIHDKCLLMLNTVNSEALRVPPHTIAQQPRSWKVTSGPKTHTAAPTAEGGAIETWKKPSYLESDNIISDEDVRYWMHDSSVDAANMESLLEQEPQNIAIWLKLAYKKMHSADRRVNAQYEAGIDSALNVLSKGLEANPKNCQLWLHYLNTYSKRKGEDVLEMYKCALENAPSYHLYWECDLSEDERSHCMVEVLFHQVRLCLDVGKYKSSQGILQKVLNSKKGKLLTFLTTLNPMDLAIVWLGYAHLLQFKTLPVHHYDSRNSNPSRIVCKDIKALCWRSEEAVTDKDLLSKTLHDAATMCAKKAAQDPSVDLNAVLSPIYLSIIHLQKQLKDLPSAVLTCEAALKEHPSLTDVWLSLAALKVSEPNGSTEVLTRALDAMPHCAHIHLALASYELDQGGFSSMALQYLELAILNLYEDESEIDPYHLYCHLLKLPTPLSFKVPKRKAIATDAVIQAQLPYLWLCYGLLLRLQDEKQQESEIYRSAIATLSSAAHLRIVWRRFLCQEMQGFQGGDLSPVLRLVMECVQAFPSKYSVPFHPSASWIDYSFHNEVLALFLKCAPYDLHADVFNQLLPLMPHNVHLIQSACTYFIQQKDLSYARGICSIALMDHPACLPLHAILLFINQNLDYSYDQMKALFEAALQKLPFHLGLWKDYLSLEIARGTEAGVKRILQTCRKNELHVQPFISSVMGR</sequence>
<feature type="compositionally biased region" description="Basic residues" evidence="2">
    <location>
        <begin position="178"/>
        <end position="188"/>
    </location>
</feature>
<gene>
    <name evidence="4" type="ORF">CAPTEDRAFT_229300</name>
</gene>
<dbReference type="OMA" id="WKIYIEV"/>
<reference evidence="6" key="1">
    <citation type="submission" date="2012-12" db="EMBL/GenBank/DDBJ databases">
        <authorList>
            <person name="Hellsten U."/>
            <person name="Grimwood J."/>
            <person name="Chapman J.A."/>
            <person name="Shapiro H."/>
            <person name="Aerts A."/>
            <person name="Otillar R.P."/>
            <person name="Terry A.Y."/>
            <person name="Boore J.L."/>
            <person name="Simakov O."/>
            <person name="Marletaz F."/>
            <person name="Cho S.-J."/>
            <person name="Edsinger-Gonzales E."/>
            <person name="Havlak P."/>
            <person name="Kuo D.-H."/>
            <person name="Larsson T."/>
            <person name="Lv J."/>
            <person name="Arendt D."/>
            <person name="Savage R."/>
            <person name="Osoegawa K."/>
            <person name="de Jong P."/>
            <person name="Lindberg D.R."/>
            <person name="Seaver E.C."/>
            <person name="Weisblat D.A."/>
            <person name="Putnam N.H."/>
            <person name="Grigoriev I.V."/>
            <person name="Rokhsar D.S."/>
        </authorList>
    </citation>
    <scope>NUCLEOTIDE SEQUENCE</scope>
    <source>
        <strain evidence="6">I ESC-2004</strain>
    </source>
</reference>
<feature type="region of interest" description="Disordered" evidence="2">
    <location>
        <begin position="309"/>
        <end position="328"/>
    </location>
</feature>
<dbReference type="EMBL" id="AMQN01000494">
    <property type="status" value="NOT_ANNOTATED_CDS"/>
    <property type="molecule type" value="Genomic_DNA"/>
</dbReference>
<dbReference type="Gene3D" id="1.25.40.10">
    <property type="entry name" value="Tetratricopeptide repeat domain"/>
    <property type="match status" value="3"/>
</dbReference>
<dbReference type="GO" id="GO:0005634">
    <property type="term" value="C:nucleus"/>
    <property type="evidence" value="ECO:0007669"/>
    <property type="project" value="TreeGrafter"/>
</dbReference>
<dbReference type="HOGENOM" id="CLU_002490_0_0_1"/>
<evidence type="ECO:0000259" key="3">
    <source>
        <dbReference type="Pfam" id="PF10650"/>
    </source>
</evidence>
<feature type="compositionally biased region" description="Pro residues" evidence="2">
    <location>
        <begin position="149"/>
        <end position="163"/>
    </location>
</feature>
<dbReference type="PANTHER" id="PTHR21563:SF3">
    <property type="entry name" value="ZINC FINGER C3H1 DOMAIN-CONTAINING PROTEIN"/>
    <property type="match status" value="1"/>
</dbReference>